<keyword evidence="5" id="KW-0676">Redox-active center</keyword>
<keyword evidence="3" id="KW-0249">Electron transport</keyword>
<feature type="domain" description="Thioredoxin" evidence="6">
    <location>
        <begin position="90"/>
        <end position="239"/>
    </location>
</feature>
<comment type="caution">
    <text evidence="7">The sequence shown here is derived from an EMBL/GenBank/DDBJ whole genome shotgun (WGS) entry which is preliminary data.</text>
</comment>
<dbReference type="GO" id="GO:0009507">
    <property type="term" value="C:chloroplast"/>
    <property type="evidence" value="ECO:0007669"/>
    <property type="project" value="TreeGrafter"/>
</dbReference>
<dbReference type="PROSITE" id="PS51352">
    <property type="entry name" value="THIOREDOXIN_2"/>
    <property type="match status" value="1"/>
</dbReference>
<accession>A0A922DLY0</accession>
<reference evidence="7" key="1">
    <citation type="submission" date="2021-01" db="EMBL/GenBank/DDBJ databases">
        <authorList>
            <person name="Lovell J.T."/>
            <person name="Bentley N."/>
            <person name="Bhattarai G."/>
            <person name="Jenkins J.W."/>
            <person name="Sreedasyam A."/>
            <person name="Alarcon Y."/>
            <person name="Bock C."/>
            <person name="Boston L."/>
            <person name="Carlson J."/>
            <person name="Cervantes K."/>
            <person name="Clermont K."/>
            <person name="Krom N."/>
            <person name="Kubenka K."/>
            <person name="Mamidi S."/>
            <person name="Mattison C."/>
            <person name="Monteros M."/>
            <person name="Pisani C."/>
            <person name="Plott C."/>
            <person name="Rajasekar S."/>
            <person name="Rhein H.S."/>
            <person name="Rohla C."/>
            <person name="Song M."/>
            <person name="Hilaire R.S."/>
            <person name="Shu S."/>
            <person name="Wells L."/>
            <person name="Wang X."/>
            <person name="Webber J."/>
            <person name="Heerema R.J."/>
            <person name="Klein P."/>
            <person name="Conner P."/>
            <person name="Grauke L."/>
            <person name="Grimwood J."/>
            <person name="Schmutz J."/>
            <person name="Randall J.J."/>
        </authorList>
    </citation>
    <scope>NUCLEOTIDE SEQUENCE</scope>
    <source>
        <tissue evidence="7">Leaf</tissue>
    </source>
</reference>
<dbReference type="PANTHER" id="PTHR43601">
    <property type="entry name" value="THIOREDOXIN, MITOCHONDRIAL"/>
    <property type="match status" value="1"/>
</dbReference>
<proteinExistence type="inferred from homology"/>
<dbReference type="CDD" id="cd02947">
    <property type="entry name" value="TRX_family"/>
    <property type="match status" value="1"/>
</dbReference>
<evidence type="ECO:0000313" key="7">
    <source>
        <dbReference type="EMBL" id="KAG6686909.1"/>
    </source>
</evidence>
<organism evidence="7 8">
    <name type="scientific">Carya illinoinensis</name>
    <name type="common">Pecan</name>
    <dbReference type="NCBI Taxonomy" id="32201"/>
    <lineage>
        <taxon>Eukaryota</taxon>
        <taxon>Viridiplantae</taxon>
        <taxon>Streptophyta</taxon>
        <taxon>Embryophyta</taxon>
        <taxon>Tracheophyta</taxon>
        <taxon>Spermatophyta</taxon>
        <taxon>Magnoliopsida</taxon>
        <taxon>eudicotyledons</taxon>
        <taxon>Gunneridae</taxon>
        <taxon>Pentapetalae</taxon>
        <taxon>rosids</taxon>
        <taxon>fabids</taxon>
        <taxon>Fagales</taxon>
        <taxon>Juglandaceae</taxon>
        <taxon>Carya</taxon>
    </lineage>
</organism>
<dbReference type="EMBL" id="CM031835">
    <property type="protein sequence ID" value="KAG6686909.1"/>
    <property type="molecule type" value="Genomic_DNA"/>
</dbReference>
<comment type="similarity">
    <text evidence="1">Belongs to the thioredoxin family.</text>
</comment>
<evidence type="ECO:0000313" key="8">
    <source>
        <dbReference type="Proteomes" id="UP000811246"/>
    </source>
</evidence>
<gene>
    <name evidence="7" type="ORF">I3842_11G045300</name>
</gene>
<evidence type="ECO:0000256" key="5">
    <source>
        <dbReference type="ARBA" id="ARBA00023284"/>
    </source>
</evidence>
<dbReference type="Pfam" id="PF00085">
    <property type="entry name" value="Thioredoxin"/>
    <property type="match status" value="1"/>
</dbReference>
<dbReference type="AlphaFoldDB" id="A0A922DLY0"/>
<sequence length="281" mass="31181">MMALSMKSCLYSYGSNLNETIRGSKPRGVCGFCPSFGSSQSKDAESRAFPVLSVDFMGKPLHISDQKGKRDWSPKSSGNFFIHAQTSICVSRAMRWWDKTLKPNMVEIQSAQELVDSLLNAGDRLVIVDFYSPGCGGCKALHPKICQLAESNPNTIFIKVNYENLKTMCHGLHIHVLPFFRFYRGAEGRLCSFSCTNATIKKFRDALAKHGTERCSLGPAKGLNEAELMNLASIGEISKYPAPLRSTKEASVEDMIMESIDLSGVLRETGNKMELRKEMLC</sequence>
<dbReference type="PANTHER" id="PTHR43601:SF17">
    <property type="entry name" value="THIOREDOXIN-LIKE 1-2, CHLOROPLASTIC"/>
    <property type="match status" value="1"/>
</dbReference>
<dbReference type="FunFam" id="3.40.30.10:FF:000199">
    <property type="entry name" value="Thioredoxin-like 1-2, chloroplastic"/>
    <property type="match status" value="1"/>
</dbReference>
<evidence type="ECO:0000256" key="2">
    <source>
        <dbReference type="ARBA" id="ARBA00022448"/>
    </source>
</evidence>
<keyword evidence="2" id="KW-0813">Transport</keyword>
<dbReference type="GO" id="GO:0045454">
    <property type="term" value="P:cell redox homeostasis"/>
    <property type="evidence" value="ECO:0007669"/>
    <property type="project" value="TreeGrafter"/>
</dbReference>
<dbReference type="Proteomes" id="UP000811246">
    <property type="component" value="Chromosome 11"/>
</dbReference>
<evidence type="ECO:0000259" key="6">
    <source>
        <dbReference type="PROSITE" id="PS51352"/>
    </source>
</evidence>
<name>A0A922DLY0_CARIL</name>
<dbReference type="InterPro" id="IPR013766">
    <property type="entry name" value="Thioredoxin_domain"/>
</dbReference>
<evidence type="ECO:0000256" key="1">
    <source>
        <dbReference type="ARBA" id="ARBA00008987"/>
    </source>
</evidence>
<protein>
    <recommendedName>
        <fullName evidence="6">Thioredoxin domain-containing protein</fullName>
    </recommendedName>
</protein>
<evidence type="ECO:0000256" key="4">
    <source>
        <dbReference type="ARBA" id="ARBA00023157"/>
    </source>
</evidence>
<evidence type="ECO:0000256" key="3">
    <source>
        <dbReference type="ARBA" id="ARBA00022982"/>
    </source>
</evidence>
<keyword evidence="4" id="KW-1015">Disulfide bond</keyword>